<dbReference type="AlphaFoldDB" id="A0A8D8CN86"/>
<reference evidence="1" key="1">
    <citation type="submission" date="2021-05" db="EMBL/GenBank/DDBJ databases">
        <authorList>
            <person name="Alioto T."/>
            <person name="Alioto T."/>
            <person name="Gomez Garrido J."/>
        </authorList>
    </citation>
    <scope>NUCLEOTIDE SEQUENCE</scope>
</reference>
<name>A0A8D8CN86_CULPI</name>
<sequence>MVSIGGLQTRPFQRNIFVANGKVQQETIRAQNHSEVLLRVVTIGVSFDKLLQRVELVGHAEVVSGHYVVQRLQIFVYFGRKSPLDHGTPLLVGITGNAAAPES</sequence>
<protein>
    <submittedName>
        <fullName evidence="1">(northern house mosquito) hypothetical protein</fullName>
    </submittedName>
</protein>
<proteinExistence type="predicted"/>
<dbReference type="EMBL" id="HBUE01125100">
    <property type="protein sequence ID" value="CAG6494350.1"/>
    <property type="molecule type" value="Transcribed_RNA"/>
</dbReference>
<accession>A0A8D8CN86</accession>
<evidence type="ECO:0000313" key="1">
    <source>
        <dbReference type="EMBL" id="CAG6494350.1"/>
    </source>
</evidence>
<organism evidence="1">
    <name type="scientific">Culex pipiens</name>
    <name type="common">House mosquito</name>
    <dbReference type="NCBI Taxonomy" id="7175"/>
    <lineage>
        <taxon>Eukaryota</taxon>
        <taxon>Metazoa</taxon>
        <taxon>Ecdysozoa</taxon>
        <taxon>Arthropoda</taxon>
        <taxon>Hexapoda</taxon>
        <taxon>Insecta</taxon>
        <taxon>Pterygota</taxon>
        <taxon>Neoptera</taxon>
        <taxon>Endopterygota</taxon>
        <taxon>Diptera</taxon>
        <taxon>Nematocera</taxon>
        <taxon>Culicoidea</taxon>
        <taxon>Culicidae</taxon>
        <taxon>Culicinae</taxon>
        <taxon>Culicini</taxon>
        <taxon>Culex</taxon>
        <taxon>Culex</taxon>
    </lineage>
</organism>